<dbReference type="KEGG" id="srd:SD10_12180"/>
<proteinExistence type="predicted"/>
<dbReference type="PATRIC" id="fig|1379870.5.peg.2644"/>
<dbReference type="Proteomes" id="UP000033054">
    <property type="component" value="Chromosome"/>
</dbReference>
<dbReference type="HOGENOM" id="CLU_133204_0_0_10"/>
<dbReference type="OrthoDB" id="9802846at2"/>
<dbReference type="RefSeq" id="WP_046574039.1">
    <property type="nucleotide sequence ID" value="NZ_CP010429.1"/>
</dbReference>
<dbReference type="AlphaFoldDB" id="A0A0E3ZW76"/>
<gene>
    <name evidence="2" type="ORF">SD10_12180</name>
</gene>
<dbReference type="InterPro" id="IPR007048">
    <property type="entry name" value="IraD/Gp25-like"/>
</dbReference>
<evidence type="ECO:0000259" key="1">
    <source>
        <dbReference type="Pfam" id="PF04965"/>
    </source>
</evidence>
<dbReference type="Gene3D" id="3.10.450.40">
    <property type="match status" value="1"/>
</dbReference>
<dbReference type="STRING" id="1379870.SD10_12180"/>
<feature type="domain" description="IraD/Gp25-like" evidence="1">
    <location>
        <begin position="30"/>
        <end position="120"/>
    </location>
</feature>
<reference evidence="2 3" key="1">
    <citation type="journal article" date="2014" name="Curr. Microbiol.">
        <title>Spirosoma radiotolerans sp. nov., a gamma-radiation-resistant bacterium isolated from gamma ray-irradiated soil.</title>
        <authorList>
            <person name="Lee J.J."/>
            <person name="Srinivasan S."/>
            <person name="Lim S."/>
            <person name="Joe M."/>
            <person name="Im S."/>
            <person name="Bae S.I."/>
            <person name="Park K.R."/>
            <person name="Han J.H."/>
            <person name="Park S.H."/>
            <person name="Joo B.M."/>
            <person name="Park S.J."/>
            <person name="Kim M.K."/>
        </authorList>
    </citation>
    <scope>NUCLEOTIDE SEQUENCE [LARGE SCALE GENOMIC DNA]</scope>
    <source>
        <strain evidence="2 3">DG5A</strain>
    </source>
</reference>
<dbReference type="SUPFAM" id="SSF160719">
    <property type="entry name" value="gpW/gp25-like"/>
    <property type="match status" value="1"/>
</dbReference>
<sequence>MTDNNDFLGRGWSFPPTFRSTGYRVDMLVGEADITSSLQILLHTVTGERVMLPRYGADLRPYVFETMTPSAQALVQKLVYEAIVYHEPRIIVRQEDLTTTFDATEGRLDIAINYTVITTNTRYNYVFPFYVYEATDLER</sequence>
<accession>A0A0E3ZW76</accession>
<protein>
    <recommendedName>
        <fullName evidence="1">IraD/Gp25-like domain-containing protein</fullName>
    </recommendedName>
</protein>
<name>A0A0E3ZW76_9BACT</name>
<evidence type="ECO:0000313" key="3">
    <source>
        <dbReference type="Proteomes" id="UP000033054"/>
    </source>
</evidence>
<dbReference type="EMBL" id="CP010429">
    <property type="protein sequence ID" value="AKD55543.1"/>
    <property type="molecule type" value="Genomic_DNA"/>
</dbReference>
<dbReference type="Pfam" id="PF04965">
    <property type="entry name" value="GPW_gp25"/>
    <property type="match status" value="1"/>
</dbReference>
<keyword evidence="3" id="KW-1185">Reference proteome</keyword>
<organism evidence="2 3">
    <name type="scientific">Spirosoma radiotolerans</name>
    <dbReference type="NCBI Taxonomy" id="1379870"/>
    <lineage>
        <taxon>Bacteria</taxon>
        <taxon>Pseudomonadati</taxon>
        <taxon>Bacteroidota</taxon>
        <taxon>Cytophagia</taxon>
        <taxon>Cytophagales</taxon>
        <taxon>Cytophagaceae</taxon>
        <taxon>Spirosoma</taxon>
    </lineage>
</organism>
<evidence type="ECO:0000313" key="2">
    <source>
        <dbReference type="EMBL" id="AKD55543.1"/>
    </source>
</evidence>